<keyword evidence="4" id="KW-1185">Reference proteome</keyword>
<dbReference type="Pfam" id="PF07331">
    <property type="entry name" value="TctB"/>
    <property type="match status" value="1"/>
</dbReference>
<reference evidence="3 4" key="1">
    <citation type="submission" date="2018-12" db="EMBL/GenBank/DDBJ databases">
        <authorList>
            <consortium name="Pathogen Informatics"/>
        </authorList>
    </citation>
    <scope>NUCLEOTIDE SEQUENCE [LARGE SCALE GENOMIC DNA]</scope>
    <source>
        <strain evidence="3 4">NCTC12742</strain>
    </source>
</reference>
<dbReference type="Proteomes" id="UP000272771">
    <property type="component" value="Chromosome"/>
</dbReference>
<name>A0A448VNL7_9NEIS</name>
<keyword evidence="1" id="KW-1133">Transmembrane helix</keyword>
<dbReference type="STRING" id="28091.SAMEA3174300_01890"/>
<dbReference type="OrthoDB" id="8795337at2"/>
<organism evidence="3 4">
    <name type="scientific">Neisseria weaveri</name>
    <dbReference type="NCBI Taxonomy" id="28091"/>
    <lineage>
        <taxon>Bacteria</taxon>
        <taxon>Pseudomonadati</taxon>
        <taxon>Pseudomonadota</taxon>
        <taxon>Betaproteobacteria</taxon>
        <taxon>Neisseriales</taxon>
        <taxon>Neisseriaceae</taxon>
        <taxon>Neisseria</taxon>
    </lineage>
</organism>
<evidence type="ECO:0000259" key="2">
    <source>
        <dbReference type="Pfam" id="PF07331"/>
    </source>
</evidence>
<feature type="domain" description="DUF1468" evidence="2">
    <location>
        <begin position="6"/>
        <end position="140"/>
    </location>
</feature>
<accession>A0A448VNL7</accession>
<proteinExistence type="predicted"/>
<feature type="transmembrane region" description="Helical" evidence="1">
    <location>
        <begin position="40"/>
        <end position="56"/>
    </location>
</feature>
<feature type="transmembrane region" description="Helical" evidence="1">
    <location>
        <begin position="77"/>
        <end position="105"/>
    </location>
</feature>
<dbReference type="InterPro" id="IPR009936">
    <property type="entry name" value="DUF1468"/>
</dbReference>
<dbReference type="RefSeq" id="WP_004285127.1">
    <property type="nucleotide sequence ID" value="NZ_CAUJRG010000009.1"/>
</dbReference>
<protein>
    <submittedName>
        <fullName evidence="3">Tripartite tricarboxylate transporter TctB family</fullName>
    </submittedName>
</protein>
<dbReference type="EMBL" id="LR134533">
    <property type="protein sequence ID" value="VEJ51378.1"/>
    <property type="molecule type" value="Genomic_DNA"/>
</dbReference>
<gene>
    <name evidence="3" type="ORF">NCTC12742_01262</name>
</gene>
<evidence type="ECO:0000313" key="4">
    <source>
        <dbReference type="Proteomes" id="UP000272771"/>
    </source>
</evidence>
<evidence type="ECO:0000256" key="1">
    <source>
        <dbReference type="SAM" id="Phobius"/>
    </source>
</evidence>
<keyword evidence="1" id="KW-0472">Membrane</keyword>
<keyword evidence="1" id="KW-0812">Transmembrane</keyword>
<evidence type="ECO:0000313" key="3">
    <source>
        <dbReference type="EMBL" id="VEJ51378.1"/>
    </source>
</evidence>
<feature type="transmembrane region" description="Helical" evidence="1">
    <location>
        <begin position="111"/>
        <end position="131"/>
    </location>
</feature>
<dbReference type="AlphaFoldDB" id="A0A448VNL7"/>
<sequence>MKLERWFSAVLLLAALFLLYLAWGYTAPISYDPLGPRPYPLLILSLLALCCLFLAVRPKQEWIDLGYTPPLLKKLGLCLLVLLAYAVLFELLGFPLATALMAFAVGRFFGGSTKACLISGVALGAGLYILFDRLLDVPLPVGFFG</sequence>